<evidence type="ECO:0000313" key="4">
    <source>
        <dbReference type="Proteomes" id="UP001066276"/>
    </source>
</evidence>
<name>A0AAV7S4U3_PLEWA</name>
<evidence type="ECO:0000256" key="2">
    <source>
        <dbReference type="SAM" id="Phobius"/>
    </source>
</evidence>
<accession>A0AAV7S4U3</accession>
<dbReference type="Proteomes" id="UP001066276">
    <property type="component" value="Chromosome 5"/>
</dbReference>
<comment type="caution">
    <text evidence="3">The sequence shown here is derived from an EMBL/GenBank/DDBJ whole genome shotgun (WGS) entry which is preliminary data.</text>
</comment>
<feature type="region of interest" description="Disordered" evidence="1">
    <location>
        <begin position="1"/>
        <end position="24"/>
    </location>
</feature>
<keyword evidence="2" id="KW-0472">Membrane</keyword>
<reference evidence="3" key="1">
    <citation type="journal article" date="2022" name="bioRxiv">
        <title>Sequencing and chromosome-scale assembly of the giantPleurodeles waltlgenome.</title>
        <authorList>
            <person name="Brown T."/>
            <person name="Elewa A."/>
            <person name="Iarovenko S."/>
            <person name="Subramanian E."/>
            <person name="Araus A.J."/>
            <person name="Petzold A."/>
            <person name="Susuki M."/>
            <person name="Suzuki K.-i.T."/>
            <person name="Hayashi T."/>
            <person name="Toyoda A."/>
            <person name="Oliveira C."/>
            <person name="Osipova E."/>
            <person name="Leigh N.D."/>
            <person name="Simon A."/>
            <person name="Yun M.H."/>
        </authorList>
    </citation>
    <scope>NUCLEOTIDE SEQUENCE</scope>
    <source>
        <strain evidence="3">20211129_DDA</strain>
        <tissue evidence="3">Liver</tissue>
    </source>
</reference>
<protein>
    <submittedName>
        <fullName evidence="3">Uncharacterized protein</fullName>
    </submittedName>
</protein>
<keyword evidence="4" id="KW-1185">Reference proteome</keyword>
<keyword evidence="2" id="KW-0812">Transmembrane</keyword>
<gene>
    <name evidence="3" type="ORF">NDU88_011649</name>
</gene>
<evidence type="ECO:0000256" key="1">
    <source>
        <dbReference type="SAM" id="MobiDB-lite"/>
    </source>
</evidence>
<keyword evidence="2" id="KW-1133">Transmembrane helix</keyword>
<dbReference type="AlphaFoldDB" id="A0AAV7S4U3"/>
<sequence>MDVSEGGSSPKLRSGPPAPGCSSCPHRGLRAKVWIAQQLPVVILQALLFFAAYTRGLQDWQTFCLVV</sequence>
<proteinExistence type="predicted"/>
<evidence type="ECO:0000313" key="3">
    <source>
        <dbReference type="EMBL" id="KAJ1158977.1"/>
    </source>
</evidence>
<feature type="transmembrane region" description="Helical" evidence="2">
    <location>
        <begin position="35"/>
        <end position="53"/>
    </location>
</feature>
<organism evidence="3 4">
    <name type="scientific">Pleurodeles waltl</name>
    <name type="common">Iberian ribbed newt</name>
    <dbReference type="NCBI Taxonomy" id="8319"/>
    <lineage>
        <taxon>Eukaryota</taxon>
        <taxon>Metazoa</taxon>
        <taxon>Chordata</taxon>
        <taxon>Craniata</taxon>
        <taxon>Vertebrata</taxon>
        <taxon>Euteleostomi</taxon>
        <taxon>Amphibia</taxon>
        <taxon>Batrachia</taxon>
        <taxon>Caudata</taxon>
        <taxon>Salamandroidea</taxon>
        <taxon>Salamandridae</taxon>
        <taxon>Pleurodelinae</taxon>
        <taxon>Pleurodeles</taxon>
    </lineage>
</organism>
<dbReference type="EMBL" id="JANPWB010000009">
    <property type="protein sequence ID" value="KAJ1158977.1"/>
    <property type="molecule type" value="Genomic_DNA"/>
</dbReference>